<keyword evidence="2" id="KW-0472">Membrane</keyword>
<reference evidence="3" key="3">
    <citation type="submission" date="2020-02" db="EMBL/GenBank/DDBJ databases">
        <authorList>
            <person name="Littmann E."/>
            <person name="Sorbara M."/>
        </authorList>
    </citation>
    <scope>NUCLEOTIDE SEQUENCE</scope>
    <source>
        <strain evidence="4">MSK.11.9</strain>
        <strain evidence="3">MSK.22.53</strain>
    </source>
</reference>
<evidence type="ECO:0000313" key="4">
    <source>
        <dbReference type="EMBL" id="NSI65910.1"/>
    </source>
</evidence>
<reference evidence="7 8" key="1">
    <citation type="submission" date="2018-08" db="EMBL/GenBank/DDBJ databases">
        <title>A genome reference for cultivated species of the human gut microbiota.</title>
        <authorList>
            <person name="Zou Y."/>
            <person name="Xue W."/>
            <person name="Luo G."/>
        </authorList>
    </citation>
    <scope>NUCLEOTIDE SEQUENCE [LARGE SCALE GENOMIC DNA]</scope>
    <source>
        <strain evidence="6 8">AF27-4BH</strain>
        <strain evidence="5 7">TF01-20-2</strain>
    </source>
</reference>
<evidence type="ECO:0000256" key="2">
    <source>
        <dbReference type="SAM" id="Phobius"/>
    </source>
</evidence>
<accession>A0A3E4UZR2</accession>
<name>A0A3E4UZR2_MEDGN</name>
<feature type="coiled-coil region" evidence="1">
    <location>
        <begin position="88"/>
        <end position="115"/>
    </location>
</feature>
<dbReference type="Proteomes" id="UP001296581">
    <property type="component" value="Unassembled WGS sequence"/>
</dbReference>
<keyword evidence="2" id="KW-0812">Transmembrane</keyword>
<reference evidence="3" key="2">
    <citation type="journal article" date="2020" name="Cell Host Microbe">
        <title>Functional and Genomic Variation between Human-Derived Isolates of Lachnospiraceae Reveals Inter- and Intra-Species Diversity.</title>
        <authorList>
            <person name="Sorbara M.T."/>
            <person name="Littmann E.R."/>
            <person name="Fontana E."/>
            <person name="Moody T.U."/>
            <person name="Kohout C.E."/>
            <person name="Gjonbalaj M."/>
            <person name="Eaton V."/>
            <person name="Seok R."/>
            <person name="Leiner I.M."/>
            <person name="Pamer E.G."/>
        </authorList>
    </citation>
    <scope>NUCLEOTIDE SEQUENCE</scope>
    <source>
        <strain evidence="4">MSK.11.9</strain>
        <strain evidence="3">MSK.22.53</strain>
    </source>
</reference>
<evidence type="ECO:0000313" key="7">
    <source>
        <dbReference type="Proteomes" id="UP000260808"/>
    </source>
</evidence>
<keyword evidence="1" id="KW-0175">Coiled coil</keyword>
<evidence type="ECO:0000256" key="1">
    <source>
        <dbReference type="SAM" id="Coils"/>
    </source>
</evidence>
<proteinExistence type="predicted"/>
<evidence type="ECO:0000313" key="6">
    <source>
        <dbReference type="EMBL" id="RGQ65620.1"/>
    </source>
</evidence>
<dbReference type="EMBL" id="QRTJ01000024">
    <property type="protein sequence ID" value="RGQ65620.1"/>
    <property type="molecule type" value="Genomic_DNA"/>
</dbReference>
<evidence type="ECO:0000313" key="5">
    <source>
        <dbReference type="EMBL" id="RGM20601.1"/>
    </source>
</evidence>
<dbReference type="EMBL" id="QSSX01000041">
    <property type="protein sequence ID" value="RGM20601.1"/>
    <property type="molecule type" value="Genomic_DNA"/>
</dbReference>
<comment type="caution">
    <text evidence="5">The sequence shown here is derived from an EMBL/GenBank/DDBJ whole genome shotgun (WGS) entry which is preliminary data.</text>
</comment>
<dbReference type="NCBIfam" id="TIGR02867">
    <property type="entry name" value="spore_II_P"/>
    <property type="match status" value="1"/>
</dbReference>
<evidence type="ECO:0000313" key="8">
    <source>
        <dbReference type="Proteomes" id="UP000286137"/>
    </source>
</evidence>
<dbReference type="EMBL" id="JAAIRM010000003">
    <property type="protein sequence ID" value="NSI18358.1"/>
    <property type="molecule type" value="Genomic_DNA"/>
</dbReference>
<dbReference type="Proteomes" id="UP000260808">
    <property type="component" value="Unassembled WGS sequence"/>
</dbReference>
<dbReference type="Pfam" id="PF07454">
    <property type="entry name" value="SpoIIP"/>
    <property type="match status" value="1"/>
</dbReference>
<protein>
    <submittedName>
        <fullName evidence="5">Stage II sporulation protein P</fullName>
    </submittedName>
</protein>
<organism evidence="5 7">
    <name type="scientific">Mediterraneibacter gnavus</name>
    <name type="common">Ruminococcus gnavus</name>
    <dbReference type="NCBI Taxonomy" id="33038"/>
    <lineage>
        <taxon>Bacteria</taxon>
        <taxon>Bacillati</taxon>
        <taxon>Bacillota</taxon>
        <taxon>Clostridia</taxon>
        <taxon>Lachnospirales</taxon>
        <taxon>Lachnospiraceae</taxon>
        <taxon>Mediterraneibacter</taxon>
    </lineage>
</organism>
<sequence length="401" mass="45348">MLAEIVQRTGVDMKREQSRAWMLMAALVLLAALIGGKEFWRAFRYESRQVLQEYTEKMYMPGVAYQRADETRSSKDWFREKALSWLPLVKYVSDRENLEQEVEDEETLAKILEKQANDESVVDADGNLVGESKTAEVPANLGESKSSIDMSIERLRDFDYLLSNFYTVDSSTMIGPEQLNADDLLGRSMKIDRKQKGPKILIFHTHSQEEFADSIPGDPSTSIVGIGDYLTELLNQKGIETIHDKGVYDIINGQLDRSNAYEYAEEGVRPILEANPTIEVAIDLHRDGVAEGTHLVTEVNGKPTAKIMYFNGLSRTRANGDITYLPNPYIQDNLAFSLQMELASERMFPGFARHIYLRAYRYNLHLLPKSLLIEAGAQTNTVQEMKNAMEVLAETLCQVIG</sequence>
<keyword evidence="2" id="KW-1133">Transmembrane helix</keyword>
<dbReference type="AlphaFoldDB" id="A0A3E4UZR2"/>
<dbReference type="EMBL" id="JAAIRY010000021">
    <property type="protein sequence ID" value="NSI65910.1"/>
    <property type="molecule type" value="Genomic_DNA"/>
</dbReference>
<feature type="transmembrane region" description="Helical" evidence="2">
    <location>
        <begin position="20"/>
        <end position="40"/>
    </location>
</feature>
<evidence type="ECO:0000313" key="3">
    <source>
        <dbReference type="EMBL" id="NSI18358.1"/>
    </source>
</evidence>
<dbReference type="Proteomes" id="UP001296643">
    <property type="component" value="Unassembled WGS sequence"/>
</dbReference>
<dbReference type="Proteomes" id="UP000286137">
    <property type="component" value="Unassembled WGS sequence"/>
</dbReference>
<gene>
    <name evidence="6" type="ORF">DWY88_11630</name>
    <name evidence="5" type="ORF">DXC31_13790</name>
    <name evidence="3" type="ORF">G4958_03080</name>
    <name evidence="4" type="ORF">G4981_11580</name>
</gene>
<dbReference type="InterPro" id="IPR010897">
    <property type="entry name" value="Spore_II_P"/>
</dbReference>